<evidence type="ECO:0000313" key="8">
    <source>
        <dbReference type="EMBL" id="KJA16285.1"/>
    </source>
</evidence>
<dbReference type="EMBL" id="KN817624">
    <property type="protein sequence ID" value="KJA16285.1"/>
    <property type="molecule type" value="Genomic_DNA"/>
</dbReference>
<evidence type="ECO:0000256" key="6">
    <source>
        <dbReference type="SAM" id="Phobius"/>
    </source>
</evidence>
<feature type="transmembrane region" description="Helical" evidence="6">
    <location>
        <begin position="68"/>
        <end position="88"/>
    </location>
</feature>
<feature type="domain" description="DUF202" evidence="7">
    <location>
        <begin position="16"/>
        <end position="92"/>
    </location>
</feature>
<name>A0A0D2P7C5_HYPSF</name>
<evidence type="ECO:0000256" key="2">
    <source>
        <dbReference type="ARBA" id="ARBA00022475"/>
    </source>
</evidence>
<evidence type="ECO:0000256" key="3">
    <source>
        <dbReference type="ARBA" id="ARBA00022692"/>
    </source>
</evidence>
<gene>
    <name evidence="8" type="ORF">HYPSUDRAFT_147951</name>
</gene>
<dbReference type="OMA" id="KWRIFTH"/>
<keyword evidence="2" id="KW-1003">Cell membrane</keyword>
<evidence type="ECO:0000256" key="1">
    <source>
        <dbReference type="ARBA" id="ARBA00004651"/>
    </source>
</evidence>
<dbReference type="OrthoDB" id="199599at2759"/>
<dbReference type="PANTHER" id="PTHR34187">
    <property type="entry name" value="FGR18P"/>
    <property type="match status" value="1"/>
</dbReference>
<evidence type="ECO:0000256" key="5">
    <source>
        <dbReference type="ARBA" id="ARBA00023136"/>
    </source>
</evidence>
<keyword evidence="9" id="KW-1185">Reference proteome</keyword>
<protein>
    <recommendedName>
        <fullName evidence="7">DUF202 domain-containing protein</fullName>
    </recommendedName>
</protein>
<keyword evidence="3 6" id="KW-0812">Transmembrane</keyword>
<keyword evidence="5 6" id="KW-0472">Membrane</keyword>
<dbReference type="AlphaFoldDB" id="A0A0D2P7C5"/>
<reference evidence="9" key="1">
    <citation type="submission" date="2014-04" db="EMBL/GenBank/DDBJ databases">
        <title>Evolutionary Origins and Diversification of the Mycorrhizal Mutualists.</title>
        <authorList>
            <consortium name="DOE Joint Genome Institute"/>
            <consortium name="Mycorrhizal Genomics Consortium"/>
            <person name="Kohler A."/>
            <person name="Kuo A."/>
            <person name="Nagy L.G."/>
            <person name="Floudas D."/>
            <person name="Copeland A."/>
            <person name="Barry K.W."/>
            <person name="Cichocki N."/>
            <person name="Veneault-Fourrey C."/>
            <person name="LaButti K."/>
            <person name="Lindquist E.A."/>
            <person name="Lipzen A."/>
            <person name="Lundell T."/>
            <person name="Morin E."/>
            <person name="Murat C."/>
            <person name="Riley R."/>
            <person name="Ohm R."/>
            <person name="Sun H."/>
            <person name="Tunlid A."/>
            <person name="Henrissat B."/>
            <person name="Grigoriev I.V."/>
            <person name="Hibbett D.S."/>
            <person name="Martin F."/>
        </authorList>
    </citation>
    <scope>NUCLEOTIDE SEQUENCE [LARGE SCALE GENOMIC DNA]</scope>
    <source>
        <strain evidence="9">FD-334 SS-4</strain>
    </source>
</reference>
<dbReference type="GO" id="GO:0005886">
    <property type="term" value="C:plasma membrane"/>
    <property type="evidence" value="ECO:0007669"/>
    <property type="project" value="UniProtKB-SubCell"/>
</dbReference>
<organism evidence="8 9">
    <name type="scientific">Hypholoma sublateritium (strain FD-334 SS-4)</name>
    <dbReference type="NCBI Taxonomy" id="945553"/>
    <lineage>
        <taxon>Eukaryota</taxon>
        <taxon>Fungi</taxon>
        <taxon>Dikarya</taxon>
        <taxon>Basidiomycota</taxon>
        <taxon>Agaricomycotina</taxon>
        <taxon>Agaricomycetes</taxon>
        <taxon>Agaricomycetidae</taxon>
        <taxon>Agaricales</taxon>
        <taxon>Agaricineae</taxon>
        <taxon>Strophariaceae</taxon>
        <taxon>Hypholoma</taxon>
    </lineage>
</organism>
<accession>A0A0D2P7C5</accession>
<dbReference type="InterPro" id="IPR003807">
    <property type="entry name" value="DUF202"/>
</dbReference>
<evidence type="ECO:0000313" key="9">
    <source>
        <dbReference type="Proteomes" id="UP000054270"/>
    </source>
</evidence>
<dbReference type="PANTHER" id="PTHR34187:SF2">
    <property type="entry name" value="DUF202 DOMAIN-CONTAINING PROTEIN"/>
    <property type="match status" value="1"/>
</dbReference>
<feature type="transmembrane region" description="Helical" evidence="6">
    <location>
        <begin position="25"/>
        <end position="47"/>
    </location>
</feature>
<dbReference type="Proteomes" id="UP000054270">
    <property type="component" value="Unassembled WGS sequence"/>
</dbReference>
<keyword evidence="4 6" id="KW-1133">Transmembrane helix</keyword>
<comment type="subcellular location">
    <subcellularLocation>
        <location evidence="1">Cell membrane</location>
        <topology evidence="1">Multi-pass membrane protein</topology>
    </subcellularLocation>
</comment>
<dbReference type="InterPro" id="IPR052053">
    <property type="entry name" value="IM_YidH-like"/>
</dbReference>
<feature type="transmembrane region" description="Helical" evidence="6">
    <location>
        <begin position="108"/>
        <end position="127"/>
    </location>
</feature>
<sequence length="129" mass="13939">MVNPQLVLENCGSVARDHLASERTFLAYVRTSLALASAGVALVQLFTIADLTSISDSNRQIQRFARPLGVAMVLFALIMLGIGVYRYFLVQNSLPKQKFPPARLSVALISFILGGITIVLFGALLSAKT</sequence>
<proteinExistence type="predicted"/>
<dbReference type="Pfam" id="PF02656">
    <property type="entry name" value="DUF202"/>
    <property type="match status" value="1"/>
</dbReference>
<evidence type="ECO:0000256" key="4">
    <source>
        <dbReference type="ARBA" id="ARBA00022989"/>
    </source>
</evidence>
<evidence type="ECO:0000259" key="7">
    <source>
        <dbReference type="Pfam" id="PF02656"/>
    </source>
</evidence>